<dbReference type="Proteomes" id="UP000053477">
    <property type="component" value="Unassembled WGS sequence"/>
</dbReference>
<evidence type="ECO:0000313" key="1">
    <source>
        <dbReference type="EMBL" id="KLO06739.1"/>
    </source>
</evidence>
<dbReference type="AlphaFoldDB" id="A0A0H2R4I1"/>
<name>A0A0H2R4I1_9AGAM</name>
<keyword evidence="2" id="KW-1185">Reference proteome</keyword>
<dbReference type="Gene3D" id="3.80.10.10">
    <property type="entry name" value="Ribonuclease Inhibitor"/>
    <property type="match status" value="2"/>
</dbReference>
<evidence type="ECO:0008006" key="3">
    <source>
        <dbReference type="Google" id="ProtNLM"/>
    </source>
</evidence>
<accession>A0A0H2R4I1</accession>
<evidence type="ECO:0000313" key="2">
    <source>
        <dbReference type="Proteomes" id="UP000053477"/>
    </source>
</evidence>
<dbReference type="SUPFAM" id="SSF52047">
    <property type="entry name" value="RNI-like"/>
    <property type="match status" value="1"/>
</dbReference>
<dbReference type="EMBL" id="KQ086184">
    <property type="protein sequence ID" value="KLO06739.1"/>
    <property type="molecule type" value="Genomic_DNA"/>
</dbReference>
<reference evidence="1 2" key="1">
    <citation type="submission" date="2015-04" db="EMBL/GenBank/DDBJ databases">
        <title>Complete genome sequence of Schizopora paradoxa KUC8140, a cosmopolitan wood degrader in East Asia.</title>
        <authorList>
            <consortium name="DOE Joint Genome Institute"/>
            <person name="Min B."/>
            <person name="Park H."/>
            <person name="Jang Y."/>
            <person name="Kim J.-J."/>
            <person name="Kim K.H."/>
            <person name="Pangilinan J."/>
            <person name="Lipzen A."/>
            <person name="Riley R."/>
            <person name="Grigoriev I.V."/>
            <person name="Spatafora J.W."/>
            <person name="Choi I.-G."/>
        </authorList>
    </citation>
    <scope>NUCLEOTIDE SEQUENCE [LARGE SCALE GENOMIC DNA]</scope>
    <source>
        <strain evidence="1 2">KUC8140</strain>
    </source>
</reference>
<organism evidence="1 2">
    <name type="scientific">Schizopora paradoxa</name>
    <dbReference type="NCBI Taxonomy" id="27342"/>
    <lineage>
        <taxon>Eukaryota</taxon>
        <taxon>Fungi</taxon>
        <taxon>Dikarya</taxon>
        <taxon>Basidiomycota</taxon>
        <taxon>Agaricomycotina</taxon>
        <taxon>Agaricomycetes</taxon>
        <taxon>Hymenochaetales</taxon>
        <taxon>Schizoporaceae</taxon>
        <taxon>Schizopora</taxon>
    </lineage>
</organism>
<gene>
    <name evidence="1" type="ORF">SCHPADRAFT_910080</name>
</gene>
<dbReference type="InterPro" id="IPR032675">
    <property type="entry name" value="LRR_dom_sf"/>
</dbReference>
<proteinExistence type="predicted"/>
<protein>
    <recommendedName>
        <fullName evidence="3">F-box domain-containing protein</fullName>
    </recommendedName>
</protein>
<dbReference type="InParanoid" id="A0A0H2R4I1"/>
<sequence>MKWKDMKSTSNPSVVDVCAQMNFEGKLDVVLDTSDGLAACLPVLSFAVPHASCWKTFTVRSLCDAKTGKLMDVLAVLDAIEDSCRNVIFDELESLNIEFSVDMLYGFDCDSWTMPNLHRLSTHNLIPSGVFTSLTSLHLHFNFIYHPQAFPHLLNHAPSLDTLSLEFVDFLAPLEPCSRVIHWGIRNLQVQVVDTDWEKMESFYETLKFPGLRRIQISLLDFDAKRDSATAFVSNLVPDPQWSRISHLELHLVSKRGGTYYLKLPFDRLADLETLSLHTDHHLMRSNRWPPLSAIQITKSENVSQMWLEDSIKDMRTCGVWARLQIVAISSCRQLDSSSLENIVGDRLVYGPLSEDDLTYLVRKSTSRVPWAGRPLVQIPIEVLEVVLQSAVLSVPPSERYDCASRLAGVSSTFRKLMLSMPTLWTDIHSAAAAKNRFAVYIGIKRSMSLGLHITLEVDNGSQACADLLEIAAPHAQRWHSFRLQASATSIVFETDRVLSALSETVTPLQLPNLKDLCLNYDFARGKTWAEMLAGGTLWRGHLYRSWHVHNLDSLSCTGVIPTPIFFAKSLTKFDFNLTTDLSYQKPRVLVSFLASVPSLEELSLSYMSYTPRPSGVDITASLPNLRKLNIRITNTKWESISQVHSALETPKLREFSLRLQFLNPLNHAQDITTYLQNLLPGANMRRLTSLHLNVFVEEDPAQGFVETVTLPLRESLLPHLNHLTVEINLPLHPSSDYLPPLTEIRIRNSHLVNIDWLSTLYAQMESNHAWDAVEVVEITNCSSLLDAKQDIRMMIPSWKLLL</sequence>